<dbReference type="Pfam" id="PF02698">
    <property type="entry name" value="DUF218"/>
    <property type="match status" value="1"/>
</dbReference>
<dbReference type="GO" id="GO:0005886">
    <property type="term" value="C:plasma membrane"/>
    <property type="evidence" value="ECO:0007669"/>
    <property type="project" value="TreeGrafter"/>
</dbReference>
<feature type="transmembrane region" description="Helical" evidence="1">
    <location>
        <begin position="43"/>
        <end position="62"/>
    </location>
</feature>
<dbReference type="PANTHER" id="PTHR30336:SF4">
    <property type="entry name" value="ENVELOPE BIOGENESIS FACTOR ELYC"/>
    <property type="match status" value="1"/>
</dbReference>
<dbReference type="PANTHER" id="PTHR30336">
    <property type="entry name" value="INNER MEMBRANE PROTEIN, PROBABLE PERMEASE"/>
    <property type="match status" value="1"/>
</dbReference>
<feature type="domain" description="DUF218" evidence="2">
    <location>
        <begin position="80"/>
        <end position="248"/>
    </location>
</feature>
<dbReference type="EMBL" id="SOCA01000020">
    <property type="protein sequence ID" value="TDU62513.1"/>
    <property type="molecule type" value="Genomic_DNA"/>
</dbReference>
<keyword evidence="1" id="KW-1133">Transmembrane helix</keyword>
<name>A0A4R7RIF7_9BACT</name>
<accession>A0A4R7RIF7</accession>
<evidence type="ECO:0000256" key="1">
    <source>
        <dbReference type="SAM" id="Phobius"/>
    </source>
</evidence>
<evidence type="ECO:0000313" key="4">
    <source>
        <dbReference type="Proteomes" id="UP000295662"/>
    </source>
</evidence>
<evidence type="ECO:0000259" key="2">
    <source>
        <dbReference type="Pfam" id="PF02698"/>
    </source>
</evidence>
<comment type="caution">
    <text evidence="3">The sequence shown here is derived from an EMBL/GenBank/DDBJ whole genome shotgun (WGS) entry which is preliminary data.</text>
</comment>
<dbReference type="Proteomes" id="UP000295662">
    <property type="component" value="Unassembled WGS sequence"/>
</dbReference>
<dbReference type="AlphaFoldDB" id="A0A4R7RIF7"/>
<dbReference type="RefSeq" id="WP_133797618.1">
    <property type="nucleotide sequence ID" value="NZ_SOCA01000020.1"/>
</dbReference>
<keyword evidence="4" id="KW-1185">Reference proteome</keyword>
<sequence length="258" mass="28783">METLLRWTLALLQPLTLVWLLLGIWTVHMVWKRLWRWSALPVMAWVILSLLTCTPLISWLLLGLENRYPLPDPAAVEEADAIVCLGGGIGPSLTEPTGLRLVRGADRLSTALSMAASGMAPVLVLGGGGYKQDEVVYSEADAILNFLERFPNVPFESISLGVCAHTRDEALKVAQLAQERGWDKVLLVTSASHMSRSVGAFAKAGVTVVPVPCHYLSRYNQIGDVEWLHLPDRTSFDLFDTWFHEVIGTWVYQWRGWM</sequence>
<feature type="transmembrane region" description="Helical" evidence="1">
    <location>
        <begin position="7"/>
        <end position="31"/>
    </location>
</feature>
<dbReference type="Gene3D" id="3.40.50.620">
    <property type="entry name" value="HUPs"/>
    <property type="match status" value="1"/>
</dbReference>
<dbReference type="InterPro" id="IPR003848">
    <property type="entry name" value="DUF218"/>
</dbReference>
<dbReference type="OrthoDB" id="9782395at2"/>
<dbReference type="GO" id="GO:0000270">
    <property type="term" value="P:peptidoglycan metabolic process"/>
    <property type="evidence" value="ECO:0007669"/>
    <property type="project" value="TreeGrafter"/>
</dbReference>
<evidence type="ECO:0000313" key="3">
    <source>
        <dbReference type="EMBL" id="TDU62513.1"/>
    </source>
</evidence>
<dbReference type="GO" id="GO:0043164">
    <property type="term" value="P:Gram-negative-bacterium-type cell wall biogenesis"/>
    <property type="evidence" value="ECO:0007669"/>
    <property type="project" value="TreeGrafter"/>
</dbReference>
<dbReference type="CDD" id="cd06259">
    <property type="entry name" value="YdcF-like"/>
    <property type="match status" value="1"/>
</dbReference>
<dbReference type="InterPro" id="IPR014729">
    <property type="entry name" value="Rossmann-like_a/b/a_fold"/>
</dbReference>
<organism evidence="3 4">
    <name type="scientific">Prosthecobacter fusiformis</name>
    <dbReference type="NCBI Taxonomy" id="48464"/>
    <lineage>
        <taxon>Bacteria</taxon>
        <taxon>Pseudomonadati</taxon>
        <taxon>Verrucomicrobiota</taxon>
        <taxon>Verrucomicrobiia</taxon>
        <taxon>Verrucomicrobiales</taxon>
        <taxon>Verrucomicrobiaceae</taxon>
        <taxon>Prosthecobacter</taxon>
    </lineage>
</organism>
<reference evidence="3 4" key="1">
    <citation type="submission" date="2019-03" db="EMBL/GenBank/DDBJ databases">
        <title>Genomic Encyclopedia of Archaeal and Bacterial Type Strains, Phase II (KMG-II): from individual species to whole genera.</title>
        <authorList>
            <person name="Goeker M."/>
        </authorList>
    </citation>
    <scope>NUCLEOTIDE SEQUENCE [LARGE SCALE GENOMIC DNA]</scope>
    <source>
        <strain evidence="3 4">ATCC 25309</strain>
    </source>
</reference>
<keyword evidence="1" id="KW-0472">Membrane</keyword>
<keyword evidence="1" id="KW-0812">Transmembrane</keyword>
<gene>
    <name evidence="3" type="ORF">EI77_04678</name>
</gene>
<protein>
    <submittedName>
        <fullName evidence="3">Uncharacterized SAM-binding protein YcdF (DUF218 family)</fullName>
    </submittedName>
</protein>
<dbReference type="InterPro" id="IPR051599">
    <property type="entry name" value="Cell_Envelope_Assoc"/>
</dbReference>
<proteinExistence type="predicted"/>